<evidence type="ECO:0000256" key="6">
    <source>
        <dbReference type="ARBA" id="ARBA00042190"/>
    </source>
</evidence>
<keyword evidence="12" id="KW-1185">Reference proteome</keyword>
<dbReference type="InterPro" id="IPR016135">
    <property type="entry name" value="UBQ-conjugating_enzyme/RWD"/>
</dbReference>
<evidence type="ECO:0000256" key="3">
    <source>
        <dbReference type="ARBA" id="ARBA00039884"/>
    </source>
</evidence>
<dbReference type="PROSITE" id="PS00183">
    <property type="entry name" value="UBC_1"/>
    <property type="match status" value="1"/>
</dbReference>
<feature type="region of interest" description="Disordered" evidence="9">
    <location>
        <begin position="166"/>
        <end position="190"/>
    </location>
</feature>
<evidence type="ECO:0000256" key="7">
    <source>
        <dbReference type="PROSITE-ProRule" id="PRU10133"/>
    </source>
</evidence>
<dbReference type="AlphaFoldDB" id="U4L5M2"/>
<protein>
    <recommendedName>
        <fullName evidence="3">Ubiquitin-conjugating enzyme E2 2</fullName>
    </recommendedName>
    <alternativeName>
        <fullName evidence="5">E2 ubiquitin-conjugating enzyme 2</fullName>
    </alternativeName>
    <alternativeName>
        <fullName evidence="6">Ubiquitin carrier protein UBC2</fullName>
    </alternativeName>
    <alternativeName>
        <fullName evidence="4">Ubiquitin-protein ligase UBC2</fullName>
    </alternativeName>
</protein>
<evidence type="ECO:0000256" key="9">
    <source>
        <dbReference type="SAM" id="MobiDB-lite"/>
    </source>
</evidence>
<dbReference type="STRING" id="1076935.U4L5M2"/>
<dbReference type="Gene3D" id="3.10.110.10">
    <property type="entry name" value="Ubiquitin Conjugating Enzyme"/>
    <property type="match status" value="1"/>
</dbReference>
<dbReference type="Pfam" id="PF00179">
    <property type="entry name" value="UQ_con"/>
    <property type="match status" value="1"/>
</dbReference>
<sequence length="360" mass="39645">MASNLARRRLARDHAALRESLPPDFFFAGEPSDDLRGVTVHLAGPTSTPYEPGVFAIILRIPDTYPVDPPKANFQTKIYHPNVDMRTGDVCVETLKRDWKPTLTLKDVLSTIRCLLVYPNPDSSLNEEAGKMLQEGYNVFQKHARMMTEVYARVPEELQKLVMETRARRAEDDDEPAPAAPAQAPAAPAAEPMRLQATPARNNAATACATPPRLGSKPRAPVITRRTATGKPRTVMSAGAGQAVLDGHHDDSDDADSGKENAVRRTTRRRSSSGQKRGRDMMDIDIPEGSTAASAALGSEFLEEMRKSPRLEGFDQFMGVSHVKEEPVIQLPNKIVVPRKKMPGNKQVKKPGLRLGLKRF</sequence>
<dbReference type="GO" id="GO:0016740">
    <property type="term" value="F:transferase activity"/>
    <property type="evidence" value="ECO:0007669"/>
    <property type="project" value="UniProtKB-KW"/>
</dbReference>
<keyword evidence="1" id="KW-0808">Transferase</keyword>
<dbReference type="PANTHER" id="PTHR24067">
    <property type="entry name" value="UBIQUITIN-CONJUGATING ENZYME E2"/>
    <property type="match status" value="1"/>
</dbReference>
<reference evidence="11 12" key="1">
    <citation type="journal article" date="2013" name="PLoS Genet.">
        <title>The genome and development-dependent transcriptomes of Pyronema confluens: a window into fungal evolution.</title>
        <authorList>
            <person name="Traeger S."/>
            <person name="Altegoer F."/>
            <person name="Freitag M."/>
            <person name="Gabaldon T."/>
            <person name="Kempken F."/>
            <person name="Kumar A."/>
            <person name="Marcet-Houben M."/>
            <person name="Poggeler S."/>
            <person name="Stajich J.E."/>
            <person name="Nowrousian M."/>
        </authorList>
    </citation>
    <scope>NUCLEOTIDE SEQUENCE [LARGE SCALE GENOMIC DNA]</scope>
    <source>
        <strain evidence="12">CBS 100304</strain>
        <tissue evidence="11">Vegetative mycelium</tissue>
    </source>
</reference>
<evidence type="ECO:0000256" key="5">
    <source>
        <dbReference type="ARBA" id="ARBA00042179"/>
    </source>
</evidence>
<feature type="compositionally biased region" description="Low complexity" evidence="9">
    <location>
        <begin position="180"/>
        <end position="190"/>
    </location>
</feature>
<evidence type="ECO:0000256" key="1">
    <source>
        <dbReference type="ARBA" id="ARBA00022679"/>
    </source>
</evidence>
<keyword evidence="8" id="KW-0067">ATP-binding</keyword>
<dbReference type="SUPFAM" id="SSF54495">
    <property type="entry name" value="UBC-like"/>
    <property type="match status" value="1"/>
</dbReference>
<feature type="compositionally biased region" description="Basic and acidic residues" evidence="9">
    <location>
        <begin position="246"/>
        <end position="263"/>
    </location>
</feature>
<name>U4L5M2_PYROM</name>
<dbReference type="eggNOG" id="KOG0423">
    <property type="taxonomic scope" value="Eukaryota"/>
</dbReference>
<dbReference type="OrthoDB" id="10069349at2759"/>
<evidence type="ECO:0000313" key="11">
    <source>
        <dbReference type="EMBL" id="CCX12347.1"/>
    </source>
</evidence>
<keyword evidence="8" id="KW-0547">Nucleotide-binding</keyword>
<keyword evidence="2 8" id="KW-0833">Ubl conjugation pathway</keyword>
<dbReference type="EMBL" id="HF935700">
    <property type="protein sequence ID" value="CCX12347.1"/>
    <property type="molecule type" value="Genomic_DNA"/>
</dbReference>
<gene>
    <name evidence="11" type="ORF">PCON_11941</name>
</gene>
<evidence type="ECO:0000256" key="4">
    <source>
        <dbReference type="ARBA" id="ARBA00041569"/>
    </source>
</evidence>
<comment type="similarity">
    <text evidence="8">Belongs to the ubiquitin-conjugating enzyme family.</text>
</comment>
<evidence type="ECO:0000256" key="8">
    <source>
        <dbReference type="RuleBase" id="RU362109"/>
    </source>
</evidence>
<dbReference type="InterPro" id="IPR023313">
    <property type="entry name" value="UBQ-conjugating_AS"/>
</dbReference>
<dbReference type="InterPro" id="IPR000608">
    <property type="entry name" value="UBC"/>
</dbReference>
<evidence type="ECO:0000259" key="10">
    <source>
        <dbReference type="PROSITE" id="PS50127"/>
    </source>
</evidence>
<organism evidence="11 12">
    <name type="scientific">Pyronema omphalodes (strain CBS 100304)</name>
    <name type="common">Pyronema confluens</name>
    <dbReference type="NCBI Taxonomy" id="1076935"/>
    <lineage>
        <taxon>Eukaryota</taxon>
        <taxon>Fungi</taxon>
        <taxon>Dikarya</taxon>
        <taxon>Ascomycota</taxon>
        <taxon>Pezizomycotina</taxon>
        <taxon>Pezizomycetes</taxon>
        <taxon>Pezizales</taxon>
        <taxon>Pyronemataceae</taxon>
        <taxon>Pyronema</taxon>
    </lineage>
</organism>
<dbReference type="Proteomes" id="UP000018144">
    <property type="component" value="Unassembled WGS sequence"/>
</dbReference>
<dbReference type="GO" id="GO:0005524">
    <property type="term" value="F:ATP binding"/>
    <property type="evidence" value="ECO:0007669"/>
    <property type="project" value="UniProtKB-UniRule"/>
</dbReference>
<feature type="active site" description="Glycyl thioester intermediate" evidence="7">
    <location>
        <position position="91"/>
    </location>
</feature>
<dbReference type="InterPro" id="IPR050113">
    <property type="entry name" value="Ub_conjugating_enzyme"/>
</dbReference>
<proteinExistence type="inferred from homology"/>
<feature type="domain" description="UBC core" evidence="10">
    <location>
        <begin position="5"/>
        <end position="153"/>
    </location>
</feature>
<dbReference type="SMART" id="SM00212">
    <property type="entry name" value="UBCc"/>
    <property type="match status" value="1"/>
</dbReference>
<evidence type="ECO:0000256" key="2">
    <source>
        <dbReference type="ARBA" id="ARBA00022786"/>
    </source>
</evidence>
<feature type="region of interest" description="Disordered" evidence="9">
    <location>
        <begin position="244"/>
        <end position="283"/>
    </location>
</feature>
<accession>U4L5M2</accession>
<dbReference type="PROSITE" id="PS50127">
    <property type="entry name" value="UBC_2"/>
    <property type="match status" value="1"/>
</dbReference>
<evidence type="ECO:0000313" key="12">
    <source>
        <dbReference type="Proteomes" id="UP000018144"/>
    </source>
</evidence>